<evidence type="ECO:0000256" key="3">
    <source>
        <dbReference type="ARBA" id="ARBA00022603"/>
    </source>
</evidence>
<keyword evidence="3 7" id="KW-0489">Methyltransferase</keyword>
<dbReference type="PIRSF" id="PIRSF005917">
    <property type="entry name" value="MTase_YraL"/>
    <property type="match status" value="1"/>
</dbReference>
<dbReference type="STRING" id="1678841.TBC1_12399"/>
<keyword evidence="8" id="KW-1185">Reference proteome</keyword>
<dbReference type="Pfam" id="PF00590">
    <property type="entry name" value="TP_methylase"/>
    <property type="match status" value="1"/>
</dbReference>
<dbReference type="InterPro" id="IPR014776">
    <property type="entry name" value="4pyrrole_Mease_sub2"/>
</dbReference>
<dbReference type="InterPro" id="IPR035996">
    <property type="entry name" value="4pyrrol_Methylase_sf"/>
</dbReference>
<evidence type="ECO:0000313" key="7">
    <source>
        <dbReference type="EMBL" id="GAP44590.1"/>
    </source>
</evidence>
<dbReference type="InterPro" id="IPR014777">
    <property type="entry name" value="4pyrrole_Mease_sub1"/>
</dbReference>
<dbReference type="PANTHER" id="PTHR46111">
    <property type="entry name" value="RIBOSOMAL RNA SMALL SUBUNIT METHYLTRANSFERASE I"/>
    <property type="match status" value="1"/>
</dbReference>
<dbReference type="Gene3D" id="3.40.1010.10">
    <property type="entry name" value="Cobalt-precorrin-4 Transmethylase, Domain 1"/>
    <property type="match status" value="1"/>
</dbReference>
<organism evidence="7">
    <name type="scientific">Lentimicrobium saccharophilum</name>
    <dbReference type="NCBI Taxonomy" id="1678841"/>
    <lineage>
        <taxon>Bacteria</taxon>
        <taxon>Pseudomonadati</taxon>
        <taxon>Bacteroidota</taxon>
        <taxon>Bacteroidia</taxon>
        <taxon>Bacteroidales</taxon>
        <taxon>Lentimicrobiaceae</taxon>
        <taxon>Lentimicrobium</taxon>
    </lineage>
</organism>
<keyword evidence="1" id="KW-0963">Cytoplasm</keyword>
<dbReference type="SUPFAM" id="SSF53790">
    <property type="entry name" value="Tetrapyrrole methylase"/>
    <property type="match status" value="1"/>
</dbReference>
<name>A0A0S7C342_9BACT</name>
<accession>A0A0S7C342</accession>
<dbReference type="InterPro" id="IPR008189">
    <property type="entry name" value="rRNA_ssu_MeTfrase_I"/>
</dbReference>
<dbReference type="Proteomes" id="UP000053091">
    <property type="component" value="Unassembled WGS sequence"/>
</dbReference>
<dbReference type="InterPro" id="IPR000878">
    <property type="entry name" value="4pyrrol_Mease"/>
</dbReference>
<proteinExistence type="predicted"/>
<dbReference type="RefSeq" id="WP_062044152.1">
    <property type="nucleotide sequence ID" value="NZ_DF968183.1"/>
</dbReference>
<dbReference type="AlphaFoldDB" id="A0A0S7C342"/>
<evidence type="ECO:0000259" key="6">
    <source>
        <dbReference type="Pfam" id="PF00590"/>
    </source>
</evidence>
<feature type="domain" description="Tetrapyrrole methylase" evidence="6">
    <location>
        <begin position="26"/>
        <end position="215"/>
    </location>
</feature>
<gene>
    <name evidence="7" type="ORF">TBC1_12399</name>
</gene>
<dbReference type="GO" id="GO:0032259">
    <property type="term" value="P:methylation"/>
    <property type="evidence" value="ECO:0007669"/>
    <property type="project" value="UniProtKB-KW"/>
</dbReference>
<reference evidence="7" key="1">
    <citation type="journal article" date="2015" name="Genome Announc.">
        <title>Draft Genome Sequence of Bacteroidales Strain TBC1, a Novel Isolate from a Methanogenic Wastewater Treatment System.</title>
        <authorList>
            <person name="Tourlousse D.M."/>
            <person name="Matsuura N."/>
            <person name="Sun L."/>
            <person name="Toyonaga M."/>
            <person name="Kuroda K."/>
            <person name="Ohashi A."/>
            <person name="Cruz R."/>
            <person name="Yamaguchi T."/>
            <person name="Sekiguchi Y."/>
        </authorList>
    </citation>
    <scope>NUCLEOTIDE SEQUENCE [LARGE SCALE GENOMIC DNA]</scope>
    <source>
        <strain evidence="7">TBC1</strain>
    </source>
</reference>
<dbReference type="GO" id="GO:0008168">
    <property type="term" value="F:methyltransferase activity"/>
    <property type="evidence" value="ECO:0007669"/>
    <property type="project" value="UniProtKB-KW"/>
</dbReference>
<keyword evidence="5" id="KW-0949">S-adenosyl-L-methionine</keyword>
<evidence type="ECO:0000256" key="5">
    <source>
        <dbReference type="ARBA" id="ARBA00022691"/>
    </source>
</evidence>
<sequence>MKPEKGKLYLIPATLGDTPPEQVLPVFNLNLLQHIDVYVVEELKTARRFLRKCGYRKDFDTVTDFFRLNEHTSETEIETFLEPALSGRNTGLLSEAGCPAVADPGSALVRLAHAKGIQVVPLSGPSSIMLSLMASGFNGQQFSFYGYLPVRPPERIQKLREIERETIRTGATQIFIETPYRNRQMLESILSTCSDTLQLCLAVNLTLPDEKIITLSVAGWKKSGYQPPRAPAVFLLTRQ</sequence>
<keyword evidence="4" id="KW-0808">Transferase</keyword>
<dbReference type="GO" id="GO:0006364">
    <property type="term" value="P:rRNA processing"/>
    <property type="evidence" value="ECO:0007669"/>
    <property type="project" value="UniProtKB-KW"/>
</dbReference>
<dbReference type="EMBL" id="DF968183">
    <property type="protein sequence ID" value="GAP44590.1"/>
    <property type="molecule type" value="Genomic_DNA"/>
</dbReference>
<keyword evidence="2" id="KW-0698">rRNA processing</keyword>
<protein>
    <submittedName>
        <fullName evidence="7">16S rRNA C1402 (Ribose-2'-O) methylase RsmI</fullName>
    </submittedName>
</protein>
<dbReference type="Gene3D" id="3.30.950.10">
    <property type="entry name" value="Methyltransferase, Cobalt-precorrin-4 Transmethylase, Domain 2"/>
    <property type="match status" value="1"/>
</dbReference>
<evidence type="ECO:0000256" key="4">
    <source>
        <dbReference type="ARBA" id="ARBA00022679"/>
    </source>
</evidence>
<dbReference type="PANTHER" id="PTHR46111:SF2">
    <property type="entry name" value="SAM-DEPENDENT METHYLTRANSFERASE"/>
    <property type="match status" value="1"/>
</dbReference>
<evidence type="ECO:0000256" key="1">
    <source>
        <dbReference type="ARBA" id="ARBA00022490"/>
    </source>
</evidence>
<evidence type="ECO:0000256" key="2">
    <source>
        <dbReference type="ARBA" id="ARBA00022552"/>
    </source>
</evidence>
<dbReference type="CDD" id="cd11649">
    <property type="entry name" value="RsmI_like"/>
    <property type="match status" value="1"/>
</dbReference>
<dbReference type="OrthoDB" id="7061662at2"/>
<dbReference type="PATRIC" id="fig|1678841.3.peg.3101"/>
<evidence type="ECO:0000313" key="8">
    <source>
        <dbReference type="Proteomes" id="UP000053091"/>
    </source>
</evidence>